<dbReference type="HOGENOM" id="CLU_3030036_0_0_10"/>
<name>H8KKX4_SOLCM</name>
<protein>
    <submittedName>
        <fullName evidence="1">Uncharacterized protein</fullName>
    </submittedName>
</protein>
<organism evidence="1 2">
    <name type="scientific">Solitalea canadensis (strain ATCC 29591 / DSM 3403 / JCM 21819 / LMG 8368 / NBRC 15130 / NCIMB 12057 / USAM 9D)</name>
    <name type="common">Flexibacter canadensis</name>
    <dbReference type="NCBI Taxonomy" id="929556"/>
    <lineage>
        <taxon>Bacteria</taxon>
        <taxon>Pseudomonadati</taxon>
        <taxon>Bacteroidota</taxon>
        <taxon>Sphingobacteriia</taxon>
        <taxon>Sphingobacteriales</taxon>
        <taxon>Sphingobacteriaceae</taxon>
        <taxon>Solitalea</taxon>
    </lineage>
</organism>
<dbReference type="AlphaFoldDB" id="H8KKX4"/>
<dbReference type="STRING" id="929556.Solca_3791"/>
<dbReference type="EMBL" id="CP003349">
    <property type="protein sequence ID" value="AFD08791.1"/>
    <property type="molecule type" value="Genomic_DNA"/>
</dbReference>
<evidence type="ECO:0000313" key="2">
    <source>
        <dbReference type="Proteomes" id="UP000007590"/>
    </source>
</evidence>
<sequence>MVVQIKSIKFLRGNKNVISILLVCVTTNFTKCCIKQYQSPTVDYIFEYGDTTGKI</sequence>
<keyword evidence="2" id="KW-1185">Reference proteome</keyword>
<evidence type="ECO:0000313" key="1">
    <source>
        <dbReference type="EMBL" id="AFD08791.1"/>
    </source>
</evidence>
<reference evidence="1" key="1">
    <citation type="submission" date="2012-02" db="EMBL/GenBank/DDBJ databases">
        <title>The complete genome of Solitalea canadensis DSM 3403.</title>
        <authorList>
            <consortium name="US DOE Joint Genome Institute (JGI-PGF)"/>
            <person name="Lucas S."/>
            <person name="Copeland A."/>
            <person name="Lapidus A."/>
            <person name="Glavina del Rio T."/>
            <person name="Dalin E."/>
            <person name="Tice H."/>
            <person name="Bruce D."/>
            <person name="Goodwin L."/>
            <person name="Pitluck S."/>
            <person name="Peters L."/>
            <person name="Ovchinnikova G."/>
            <person name="Lu M."/>
            <person name="Kyrpides N."/>
            <person name="Mavromatis K."/>
            <person name="Ivanova N."/>
            <person name="Brettin T."/>
            <person name="Detter J.C."/>
            <person name="Han C."/>
            <person name="Larimer F."/>
            <person name="Land M."/>
            <person name="Hauser L."/>
            <person name="Markowitz V."/>
            <person name="Cheng J.-F."/>
            <person name="Hugenholtz P."/>
            <person name="Woyke T."/>
            <person name="Wu D."/>
            <person name="Spring S."/>
            <person name="Schroeder M."/>
            <person name="Kopitz M."/>
            <person name="Brambilla E."/>
            <person name="Klenk H.-P."/>
            <person name="Eisen J.A."/>
        </authorList>
    </citation>
    <scope>NUCLEOTIDE SEQUENCE</scope>
    <source>
        <strain evidence="1">DSM 3403</strain>
    </source>
</reference>
<accession>H8KKX4</accession>
<dbReference type="KEGG" id="scn:Solca_3791"/>
<proteinExistence type="predicted"/>
<dbReference type="Proteomes" id="UP000007590">
    <property type="component" value="Chromosome"/>
</dbReference>
<gene>
    <name evidence="1" type="ordered locus">Solca_3791</name>
</gene>